<organism evidence="3 4">
    <name type="scientific">Symbiodinium natans</name>
    <dbReference type="NCBI Taxonomy" id="878477"/>
    <lineage>
        <taxon>Eukaryota</taxon>
        <taxon>Sar</taxon>
        <taxon>Alveolata</taxon>
        <taxon>Dinophyceae</taxon>
        <taxon>Suessiales</taxon>
        <taxon>Symbiodiniaceae</taxon>
        <taxon>Symbiodinium</taxon>
    </lineage>
</organism>
<dbReference type="SUPFAM" id="SSF50370">
    <property type="entry name" value="Ricin B-like lectins"/>
    <property type="match status" value="2"/>
</dbReference>
<evidence type="ECO:0000256" key="1">
    <source>
        <dbReference type="SAM" id="MobiDB-lite"/>
    </source>
</evidence>
<protein>
    <submittedName>
        <fullName evidence="3">XlnA protein</fullName>
    </submittedName>
</protein>
<gene>
    <name evidence="3" type="primary">xlnA</name>
    <name evidence="3" type="ORF">SNAT2548_LOCUS7447</name>
</gene>
<keyword evidence="4" id="KW-1185">Reference proteome</keyword>
<dbReference type="Pfam" id="PF00652">
    <property type="entry name" value="Ricin_B_lectin"/>
    <property type="match status" value="1"/>
</dbReference>
<feature type="region of interest" description="Disordered" evidence="1">
    <location>
        <begin position="461"/>
        <end position="486"/>
    </location>
</feature>
<dbReference type="PROSITE" id="PS50231">
    <property type="entry name" value="RICIN_B_LECTIN"/>
    <property type="match status" value="1"/>
</dbReference>
<dbReference type="OrthoDB" id="414458at2759"/>
<dbReference type="SMART" id="SM00458">
    <property type="entry name" value="RICIN"/>
    <property type="match status" value="1"/>
</dbReference>
<sequence length="486" mass="55454">MATARRDQLDCFRSATCTAAATYSNPVEHVISVPGAVTITSVSEGTCMSIHRIIPWNLKVRDARQNRRCMDARTDNTNVYTQSCHDGRNQLWYMLDGNIMSLFDRKCLDYHTDTRNVYMHECHGGANQKWYFEEGTARIRSEVDHKCLDLNIGDAFNIYMYDCHDEKNQQFDREERSNSAFTIALHLDCSESEFEEITVEPVNWQKFQLRNSPNTLPGDFRWKNDVKKIQNVHTGKCLEAKTLGRVEEVGAFRSSFTRVKQVISSMRKTSSEIRYHCSHVSSLGMCTEHYSTQVETISPELETIKALTMLGATCPPSEGLKSLEFEASDKGKWIRFKYVCCQISRLPVSIYPPLGNGDKRSFEEDMAQGWEGVYCPVAPDDSGRMAFLQTRSFRPGLRLLFNLQMFVYDRHLGKWCVHGRSCVDSDVVHPLDTSLHNDEWSVIPVSDFDAVFEAKGAKPLAAKKKRKPPPLIKFGASDPEYLPECK</sequence>
<evidence type="ECO:0000259" key="2">
    <source>
        <dbReference type="SMART" id="SM00458"/>
    </source>
</evidence>
<dbReference type="EMBL" id="CAJNDS010000520">
    <property type="protein sequence ID" value="CAE7214497.1"/>
    <property type="molecule type" value="Genomic_DNA"/>
</dbReference>
<evidence type="ECO:0000313" key="4">
    <source>
        <dbReference type="Proteomes" id="UP000604046"/>
    </source>
</evidence>
<dbReference type="CDD" id="cd00161">
    <property type="entry name" value="beta-trefoil_Ricin-like"/>
    <property type="match status" value="2"/>
</dbReference>
<reference evidence="3" key="1">
    <citation type="submission" date="2021-02" db="EMBL/GenBank/DDBJ databases">
        <authorList>
            <person name="Dougan E. K."/>
            <person name="Rhodes N."/>
            <person name="Thang M."/>
            <person name="Chan C."/>
        </authorList>
    </citation>
    <scope>NUCLEOTIDE SEQUENCE</scope>
</reference>
<feature type="domain" description="Ricin B lectin" evidence="2">
    <location>
        <begin position="57"/>
        <end position="174"/>
    </location>
</feature>
<feature type="non-terminal residue" evidence="3">
    <location>
        <position position="1"/>
    </location>
</feature>
<dbReference type="Proteomes" id="UP000604046">
    <property type="component" value="Unassembled WGS sequence"/>
</dbReference>
<dbReference type="InterPro" id="IPR000772">
    <property type="entry name" value="Ricin_B_lectin"/>
</dbReference>
<accession>A0A812JV56</accession>
<dbReference type="InterPro" id="IPR035992">
    <property type="entry name" value="Ricin_B-like_lectins"/>
</dbReference>
<dbReference type="AlphaFoldDB" id="A0A812JV56"/>
<name>A0A812JV56_9DINO</name>
<evidence type="ECO:0000313" key="3">
    <source>
        <dbReference type="EMBL" id="CAE7214497.1"/>
    </source>
</evidence>
<dbReference type="Gene3D" id="2.80.10.50">
    <property type="match status" value="2"/>
</dbReference>
<proteinExistence type="predicted"/>
<comment type="caution">
    <text evidence="3">The sequence shown here is derived from an EMBL/GenBank/DDBJ whole genome shotgun (WGS) entry which is preliminary data.</text>
</comment>